<dbReference type="Proteomes" id="UP000013015">
    <property type="component" value="Unassembled WGS sequence"/>
</dbReference>
<dbReference type="PANTHER" id="PTHR24221">
    <property type="entry name" value="ATP-BINDING CASSETTE SUB-FAMILY B"/>
    <property type="match status" value="1"/>
</dbReference>
<dbReference type="InterPro" id="IPR003593">
    <property type="entry name" value="AAA+_ATPase"/>
</dbReference>
<dbReference type="PROSITE" id="PS00211">
    <property type="entry name" value="ABC_TRANSPORTER_1"/>
    <property type="match status" value="1"/>
</dbReference>
<evidence type="ECO:0000256" key="4">
    <source>
        <dbReference type="ARBA" id="ARBA00022692"/>
    </source>
</evidence>
<dbReference type="OrthoDB" id="9762778at2"/>
<dbReference type="InterPro" id="IPR039421">
    <property type="entry name" value="Type_1_exporter"/>
</dbReference>
<evidence type="ECO:0000256" key="2">
    <source>
        <dbReference type="ARBA" id="ARBA00022448"/>
    </source>
</evidence>
<name>N6X5V7_9ACTO</name>
<keyword evidence="7 10" id="KW-1133">Transmembrane helix</keyword>
<evidence type="ECO:0000256" key="7">
    <source>
        <dbReference type="ARBA" id="ARBA00022989"/>
    </source>
</evidence>
<accession>N6X5V7</accession>
<keyword evidence="6" id="KW-0067">ATP-binding</keyword>
<dbReference type="Pfam" id="PF00664">
    <property type="entry name" value="ABC_membrane"/>
    <property type="match status" value="1"/>
</dbReference>
<dbReference type="HOGENOM" id="CLU_000604_84_9_11"/>
<evidence type="ECO:0000259" key="12">
    <source>
        <dbReference type="PROSITE" id="PS50929"/>
    </source>
</evidence>
<feature type="transmembrane region" description="Helical" evidence="10">
    <location>
        <begin position="265"/>
        <end position="286"/>
    </location>
</feature>
<dbReference type="GO" id="GO:0140359">
    <property type="term" value="F:ABC-type transporter activity"/>
    <property type="evidence" value="ECO:0007669"/>
    <property type="project" value="InterPro"/>
</dbReference>
<evidence type="ECO:0000256" key="10">
    <source>
        <dbReference type="SAM" id="Phobius"/>
    </source>
</evidence>
<proteinExistence type="inferred from homology"/>
<comment type="similarity">
    <text evidence="9">Belongs to the ABC transporter superfamily. Lipid exporter (TC 3.A.1.106) family.</text>
</comment>
<dbReference type="Gene3D" id="3.40.50.300">
    <property type="entry name" value="P-loop containing nucleotide triphosphate hydrolases"/>
    <property type="match status" value="1"/>
</dbReference>
<dbReference type="GO" id="GO:0005524">
    <property type="term" value="F:ATP binding"/>
    <property type="evidence" value="ECO:0007669"/>
    <property type="project" value="UniProtKB-KW"/>
</dbReference>
<feature type="domain" description="ABC transmembrane type-1" evidence="12">
    <location>
        <begin position="44"/>
        <end position="322"/>
    </location>
</feature>
<evidence type="ECO:0000256" key="1">
    <source>
        <dbReference type="ARBA" id="ARBA00004651"/>
    </source>
</evidence>
<keyword evidence="3" id="KW-1003">Cell membrane</keyword>
<dbReference type="Gene3D" id="1.20.1560.10">
    <property type="entry name" value="ABC transporter type 1, transmembrane domain"/>
    <property type="match status" value="1"/>
</dbReference>
<evidence type="ECO:0000256" key="6">
    <source>
        <dbReference type="ARBA" id="ARBA00022840"/>
    </source>
</evidence>
<reference evidence="13 14" key="1">
    <citation type="submission" date="2013-03" db="EMBL/GenBank/DDBJ databases">
        <title>Reference genome for the Human Microbiome Project.</title>
        <authorList>
            <person name="Aqrawi P."/>
            <person name="Ayvaz T."/>
            <person name="Bess C."/>
            <person name="Blankenburg K."/>
            <person name="Coyle M."/>
            <person name="Deng J."/>
            <person name="Forbes L."/>
            <person name="Fowler G."/>
            <person name="Francisco L."/>
            <person name="Fu Q."/>
            <person name="Gibbs R."/>
            <person name="Gross S."/>
            <person name="Gubbala S."/>
            <person name="Hale W."/>
            <person name="Hemphill L."/>
            <person name="Highlander S."/>
            <person name="Hirani K."/>
            <person name="Jackson L."/>
            <person name="Jakkamsetti A."/>
            <person name="Javaid M."/>
            <person name="Jayaseelan J.C."/>
            <person name="Jiang H."/>
            <person name="Joshi V."/>
            <person name="Korchina V."/>
            <person name="Kovar C."/>
            <person name="Lara F."/>
            <person name="Lee S."/>
            <person name="Liu Y."/>
            <person name="Mata R."/>
            <person name="Mathew T."/>
            <person name="Munidasa M."/>
            <person name="Muzny D."/>
            <person name="Nazareth L."/>
            <person name="Ngo R."/>
            <person name="Nguyen L."/>
            <person name="Nguyen N."/>
            <person name="Okwuonu G."/>
            <person name="Ongeri F."/>
            <person name="Palculict T."/>
            <person name="Patil S."/>
            <person name="Petrosino J."/>
            <person name="Pham C."/>
            <person name="Pham P."/>
            <person name="Pu L.-L."/>
            <person name="Qin X."/>
            <person name="Qu J."/>
            <person name="Reid J."/>
            <person name="Ross M."/>
            <person name="Ruth R."/>
            <person name="Saada N."/>
            <person name="San Lucas F."/>
            <person name="Santibanez J."/>
            <person name="Shang Y."/>
            <person name="Simmons D."/>
            <person name="Song X.-Z."/>
            <person name="Tang L.-Y."/>
            <person name="Thornton R."/>
            <person name="Warren J."/>
            <person name="Weissenberger G."/>
            <person name="Wilczek-Boney K."/>
            <person name="Worley K."/>
            <person name="Youmans B."/>
            <person name="Zhang J."/>
            <person name="Zhang L."/>
            <person name="Zhao Z."/>
            <person name="Zhou C."/>
            <person name="Zhu D."/>
            <person name="Zhu Y."/>
        </authorList>
    </citation>
    <scope>NUCLEOTIDE SEQUENCE [LARGE SCALE GENOMIC DNA]</scope>
    <source>
        <strain evidence="13 14">F0333</strain>
    </source>
</reference>
<dbReference type="InterPro" id="IPR017871">
    <property type="entry name" value="ABC_transporter-like_CS"/>
</dbReference>
<dbReference type="PROSITE" id="PS50929">
    <property type="entry name" value="ABC_TM1F"/>
    <property type="match status" value="1"/>
</dbReference>
<evidence type="ECO:0000256" key="5">
    <source>
        <dbReference type="ARBA" id="ARBA00022741"/>
    </source>
</evidence>
<dbReference type="Pfam" id="PF00005">
    <property type="entry name" value="ABC_tran"/>
    <property type="match status" value="1"/>
</dbReference>
<dbReference type="RefSeq" id="WP_005962138.1">
    <property type="nucleotide sequence ID" value="NZ_CP040505.1"/>
</dbReference>
<comment type="subcellular location">
    <subcellularLocation>
        <location evidence="1">Cell membrane</location>
        <topology evidence="1">Multi-pass membrane protein</topology>
    </subcellularLocation>
</comment>
<feature type="transmembrane region" description="Helical" evidence="10">
    <location>
        <begin position="44"/>
        <end position="67"/>
    </location>
</feature>
<dbReference type="GO" id="GO:0016887">
    <property type="term" value="F:ATP hydrolysis activity"/>
    <property type="evidence" value="ECO:0007669"/>
    <property type="project" value="InterPro"/>
</dbReference>
<sequence length="592" mass="63053">MPSSDSTLSSTQVPRRILLSWIFRVTRPVLSPLLASSLCRIADLLAGVGLFALGAFTVVALGIDLAAGTAPAMPWKTLAFMAGLAALKALLRYGEQFLGHLVAFKSLELLRAEIYRALIPRSPRVMAVSRSGDLLSRATKDVDRIEVFFAHTFAPLVSAVVVPVTIVVVIGVKGSWLLAFVAFCFLFASIALAPTLGWKASLRSSRAVASERARLVQHVTDSIQGMSEVVGYGRMASRLEDMASIDRSIGEASKPAIMGSALRRAFTQALTLGAPIVLLALGLPLVQAGSLSAPMLAAIAAAVLRLTETARGVEELAAALGNSFAAAERVYRTVHSPVEVPDGALELPAAPSHEIRWENVVYSYPKAAQAAVRDITICARAGEWTCLVGASGSGKSTLAQLLLRFDDPQSGRITIDGFDVSTLTRDSLSRELALVTQKAHLFRASVLDNVRLAAPCASEEEVREACRIAGIDADIKHMPQGYQTMLGERGSAVSGGQRQRLALARAILARPSTLVLDEFTSHLDAELAASVRGALRECFADATVIEITHRLDVMDEVDRIVVIDGGRVVQNGTPGELWAVEGPLRTLAARGL</sequence>
<dbReference type="SMART" id="SM00382">
    <property type="entry name" value="AAA"/>
    <property type="match status" value="1"/>
</dbReference>
<feature type="domain" description="ABC transporter" evidence="11">
    <location>
        <begin position="355"/>
        <end position="590"/>
    </location>
</feature>
<dbReference type="GO" id="GO:0005886">
    <property type="term" value="C:plasma membrane"/>
    <property type="evidence" value="ECO:0007669"/>
    <property type="project" value="UniProtKB-SubCell"/>
</dbReference>
<dbReference type="SUPFAM" id="SSF90123">
    <property type="entry name" value="ABC transporter transmembrane region"/>
    <property type="match status" value="1"/>
</dbReference>
<dbReference type="PROSITE" id="PS50893">
    <property type="entry name" value="ABC_TRANSPORTER_2"/>
    <property type="match status" value="1"/>
</dbReference>
<feature type="transmembrane region" description="Helical" evidence="10">
    <location>
        <begin position="147"/>
        <end position="170"/>
    </location>
</feature>
<protein>
    <submittedName>
        <fullName evidence="13">ABC superfamily ATP binding cassette transporter, fused ATPase and permease</fullName>
    </submittedName>
</protein>
<keyword evidence="14" id="KW-1185">Reference proteome</keyword>
<dbReference type="InterPro" id="IPR011527">
    <property type="entry name" value="ABC1_TM_dom"/>
</dbReference>
<evidence type="ECO:0000313" key="14">
    <source>
        <dbReference type="Proteomes" id="UP000013015"/>
    </source>
</evidence>
<dbReference type="EMBL" id="AQHZ01000007">
    <property type="protein sequence ID" value="ENO18737.1"/>
    <property type="molecule type" value="Genomic_DNA"/>
</dbReference>
<gene>
    <name evidence="13" type="ORF">HMPREF9004_0407</name>
</gene>
<dbReference type="InterPro" id="IPR036640">
    <property type="entry name" value="ABC1_TM_sf"/>
</dbReference>
<comment type="caution">
    <text evidence="13">The sequence shown here is derived from an EMBL/GenBank/DDBJ whole genome shotgun (WGS) entry which is preliminary data.</text>
</comment>
<dbReference type="InterPro" id="IPR027417">
    <property type="entry name" value="P-loop_NTPase"/>
</dbReference>
<organism evidence="13 14">
    <name type="scientific">Schaalia cardiffensis F0333</name>
    <dbReference type="NCBI Taxonomy" id="888050"/>
    <lineage>
        <taxon>Bacteria</taxon>
        <taxon>Bacillati</taxon>
        <taxon>Actinomycetota</taxon>
        <taxon>Actinomycetes</taxon>
        <taxon>Actinomycetales</taxon>
        <taxon>Actinomycetaceae</taxon>
        <taxon>Schaalia</taxon>
    </lineage>
</organism>
<evidence type="ECO:0000256" key="3">
    <source>
        <dbReference type="ARBA" id="ARBA00022475"/>
    </source>
</evidence>
<evidence type="ECO:0000313" key="13">
    <source>
        <dbReference type="EMBL" id="ENO18737.1"/>
    </source>
</evidence>
<dbReference type="SUPFAM" id="SSF52540">
    <property type="entry name" value="P-loop containing nucleoside triphosphate hydrolases"/>
    <property type="match status" value="1"/>
</dbReference>
<dbReference type="InterPro" id="IPR003439">
    <property type="entry name" value="ABC_transporter-like_ATP-bd"/>
</dbReference>
<dbReference type="STRING" id="888050.HMPREF9004_0407"/>
<feature type="transmembrane region" description="Helical" evidence="10">
    <location>
        <begin position="176"/>
        <end position="196"/>
    </location>
</feature>
<dbReference type="eggNOG" id="COG1132">
    <property type="taxonomic scope" value="Bacteria"/>
</dbReference>
<keyword evidence="8 10" id="KW-0472">Membrane</keyword>
<keyword evidence="4 10" id="KW-0812">Transmembrane</keyword>
<dbReference type="FunFam" id="3.40.50.300:FF:000299">
    <property type="entry name" value="ABC transporter ATP-binding protein/permease"/>
    <property type="match status" value="1"/>
</dbReference>
<evidence type="ECO:0000256" key="9">
    <source>
        <dbReference type="ARBA" id="ARBA00061644"/>
    </source>
</evidence>
<dbReference type="AlphaFoldDB" id="N6X5V7"/>
<keyword evidence="2" id="KW-0813">Transport</keyword>
<keyword evidence="5" id="KW-0547">Nucleotide-binding</keyword>
<evidence type="ECO:0000256" key="8">
    <source>
        <dbReference type="ARBA" id="ARBA00023136"/>
    </source>
</evidence>
<dbReference type="PATRIC" id="fig|888050.3.peg.395"/>
<evidence type="ECO:0000259" key="11">
    <source>
        <dbReference type="PROSITE" id="PS50893"/>
    </source>
</evidence>
<dbReference type="PANTHER" id="PTHR24221:SF590">
    <property type="entry name" value="COMPONENT LINKED WITH THE ASSEMBLY OF CYTOCHROME' TRANSPORT TRANSMEMBRANE ATP-BINDING PROTEIN ABC TRANSPORTER CYDD-RELATED"/>
    <property type="match status" value="1"/>
</dbReference>